<comment type="caution">
    <text evidence="2">The sequence shown here is derived from an EMBL/GenBank/DDBJ whole genome shotgun (WGS) entry which is preliminary data.</text>
</comment>
<dbReference type="EMBL" id="VVXH01000022">
    <property type="protein sequence ID" value="KAA2375469.1"/>
    <property type="molecule type" value="Genomic_DNA"/>
</dbReference>
<organism evidence="2 3">
    <name type="scientific">Alistipes onderdonkii</name>
    <dbReference type="NCBI Taxonomy" id="328813"/>
    <lineage>
        <taxon>Bacteria</taxon>
        <taxon>Pseudomonadati</taxon>
        <taxon>Bacteroidota</taxon>
        <taxon>Bacteroidia</taxon>
        <taxon>Bacteroidales</taxon>
        <taxon>Rikenellaceae</taxon>
        <taxon>Alistipes</taxon>
    </lineage>
</organism>
<evidence type="ECO:0000313" key="1">
    <source>
        <dbReference type="EMBL" id="KAA2375469.1"/>
    </source>
</evidence>
<dbReference type="AlphaFoldDB" id="A0A1Y3QQF0"/>
<gene>
    <name evidence="2" type="ORF">B5G41_14145</name>
    <name evidence="1" type="ORF">F2Y10_15125</name>
</gene>
<dbReference type="RefSeq" id="WP_032134265.1">
    <property type="nucleotide sequence ID" value="NZ_BAAFKZ010000003.1"/>
</dbReference>
<dbReference type="Proteomes" id="UP000195772">
    <property type="component" value="Unassembled WGS sequence"/>
</dbReference>
<reference evidence="1 4" key="3">
    <citation type="journal article" date="2019" name="Nat. Med.">
        <title>A library of human gut bacterial isolates paired with longitudinal multiomics data enables mechanistic microbiome research.</title>
        <authorList>
            <person name="Poyet M."/>
            <person name="Groussin M."/>
            <person name="Gibbons S.M."/>
            <person name="Avila-Pacheco J."/>
            <person name="Jiang X."/>
            <person name="Kearney S.M."/>
            <person name="Perrotta A.R."/>
            <person name="Berdy B."/>
            <person name="Zhao S."/>
            <person name="Lieberman T.D."/>
            <person name="Swanson P.K."/>
            <person name="Smith M."/>
            <person name="Roesemann S."/>
            <person name="Alexander J.E."/>
            <person name="Rich S.A."/>
            <person name="Livny J."/>
            <person name="Vlamakis H."/>
            <person name="Clish C."/>
            <person name="Bullock K."/>
            <person name="Deik A."/>
            <person name="Scott J."/>
            <person name="Pierce K.A."/>
            <person name="Xavier R.J."/>
            <person name="Alm E.J."/>
        </authorList>
    </citation>
    <scope>NUCLEOTIDE SEQUENCE [LARGE SCALE GENOMIC DNA]</scope>
    <source>
        <strain evidence="1 4">BIOML-A266</strain>
    </source>
</reference>
<proteinExistence type="predicted"/>
<accession>A0A1Y3QQF0</accession>
<evidence type="ECO:0000313" key="2">
    <source>
        <dbReference type="EMBL" id="OUN01872.1"/>
    </source>
</evidence>
<reference evidence="2" key="2">
    <citation type="journal article" date="2018" name="BMC Genomics">
        <title>Whole genome sequencing and function prediction of 133 gut anaerobes isolated from chicken caecum in pure cultures.</title>
        <authorList>
            <person name="Medvecky M."/>
            <person name="Cejkova D."/>
            <person name="Polansky O."/>
            <person name="Karasova D."/>
            <person name="Kubasova T."/>
            <person name="Cizek A."/>
            <person name="Rychlik I."/>
        </authorList>
    </citation>
    <scope>NUCLEOTIDE SEQUENCE</scope>
    <source>
        <strain evidence="2">An90</strain>
    </source>
</reference>
<reference evidence="3" key="1">
    <citation type="submission" date="2017-04" db="EMBL/GenBank/DDBJ databases">
        <title>Function of individual gut microbiota members based on whole genome sequencing of pure cultures obtained from chicken caecum.</title>
        <authorList>
            <person name="Medvecky M."/>
            <person name="Cejkova D."/>
            <person name="Polansky O."/>
            <person name="Karasova D."/>
            <person name="Kubasova T."/>
            <person name="Cizek A."/>
            <person name="Rychlik I."/>
        </authorList>
    </citation>
    <scope>NUCLEOTIDE SEQUENCE [LARGE SCALE GENOMIC DNA]</scope>
    <source>
        <strain evidence="3">An90</strain>
    </source>
</reference>
<dbReference type="Proteomes" id="UP000322940">
    <property type="component" value="Unassembled WGS sequence"/>
</dbReference>
<evidence type="ECO:0000313" key="3">
    <source>
        <dbReference type="Proteomes" id="UP000195772"/>
    </source>
</evidence>
<evidence type="ECO:0000313" key="4">
    <source>
        <dbReference type="Proteomes" id="UP000322940"/>
    </source>
</evidence>
<name>A0A1Y3QQF0_9BACT</name>
<dbReference type="OrthoDB" id="1004695at2"/>
<protein>
    <submittedName>
        <fullName evidence="2">Uncharacterized protein</fullName>
    </submittedName>
</protein>
<dbReference type="EMBL" id="NFHB01000012">
    <property type="protein sequence ID" value="OUN01872.1"/>
    <property type="molecule type" value="Genomic_DNA"/>
</dbReference>
<sequence length="128" mass="14009">MRKIAIILSGLLCCLFYETGGRGIPASVAEHAAVTISVDRASHDQWRCEREYNADLNLPRVAGEVSPAPVVPVSQRGGSETGQNADRFAANRFEAGVVKVTSEFKSSDLSVGLHAVDYYVYRLRRLII</sequence>